<accession>A0A2R4M768</accession>
<dbReference type="PANTHER" id="PTHR46889">
    <property type="entry name" value="TRANSPOSASE INSF FOR INSERTION SEQUENCE IS3B-RELATED"/>
    <property type="match status" value="1"/>
</dbReference>
<dbReference type="InterPro" id="IPR036397">
    <property type="entry name" value="RNaseH_sf"/>
</dbReference>
<dbReference type="SUPFAM" id="SSF53098">
    <property type="entry name" value="Ribonuclease H-like"/>
    <property type="match status" value="1"/>
</dbReference>
<evidence type="ECO:0000313" key="3">
    <source>
        <dbReference type="Proteomes" id="UP000241447"/>
    </source>
</evidence>
<dbReference type="KEGG" id="cbak:DA792_19480"/>
<evidence type="ECO:0000313" key="2">
    <source>
        <dbReference type="EMBL" id="AVW92996.1"/>
    </source>
</evidence>
<evidence type="ECO:0000259" key="1">
    <source>
        <dbReference type="PROSITE" id="PS50994"/>
    </source>
</evidence>
<dbReference type="Proteomes" id="UP000241447">
    <property type="component" value="Chromosome"/>
</dbReference>
<dbReference type="PROSITE" id="PS50994">
    <property type="entry name" value="INTEGRASE"/>
    <property type="match status" value="1"/>
</dbReference>
<dbReference type="GO" id="GO:0015074">
    <property type="term" value="P:DNA integration"/>
    <property type="evidence" value="ECO:0007669"/>
    <property type="project" value="InterPro"/>
</dbReference>
<reference evidence="2 3" key="1">
    <citation type="submission" date="2018-03" db="EMBL/GenBank/DDBJ databases">
        <title>The Complete Genome of Celeribacter baekdonensis strain LH4, a Thiosulfate-Oxidizing Alphaproteobacterium Isolated from Gulf of Mexico Continental Slope Sediments.</title>
        <authorList>
            <person name="Flood B.E."/>
            <person name="Bailey J.V."/>
            <person name="Leprich D."/>
        </authorList>
    </citation>
    <scope>NUCLEOTIDE SEQUENCE [LARGE SCALE GENOMIC DNA]</scope>
    <source>
        <strain evidence="2 3">LH4</strain>
    </source>
</reference>
<dbReference type="Pfam" id="PF13683">
    <property type="entry name" value="rve_3"/>
    <property type="match status" value="1"/>
</dbReference>
<protein>
    <recommendedName>
        <fullName evidence="1">Integrase catalytic domain-containing protein</fullName>
    </recommendedName>
</protein>
<name>A0A2R4M768_9RHOB</name>
<dbReference type="InterPro" id="IPR050900">
    <property type="entry name" value="Transposase_IS3/IS150/IS904"/>
</dbReference>
<dbReference type="PANTHER" id="PTHR46889:SF4">
    <property type="entry name" value="TRANSPOSASE INSO FOR INSERTION SEQUENCE ELEMENT IS911B-RELATED"/>
    <property type="match status" value="1"/>
</dbReference>
<gene>
    <name evidence="2" type="ORF">DA792_19480</name>
</gene>
<dbReference type="OrthoDB" id="9814072at2"/>
<dbReference type="InterPro" id="IPR012337">
    <property type="entry name" value="RNaseH-like_sf"/>
</dbReference>
<sequence length="139" mass="15729">MDWATSKVLTWRLSNTMHADFCVEALKDAIGKFGPPEIMNTDQGSQFTGSAWITTLTEAGVCISMDGRGRCMDNIFIERLWRSLKQEAVYLHEITDGFQAKRIIDNWIGFYSSERPHTALDKRSPDAAYFGQSETRKAA</sequence>
<dbReference type="EMBL" id="CP028475">
    <property type="protein sequence ID" value="AVW92996.1"/>
    <property type="molecule type" value="Genomic_DNA"/>
</dbReference>
<dbReference type="InterPro" id="IPR001584">
    <property type="entry name" value="Integrase_cat-core"/>
</dbReference>
<organism evidence="2 3">
    <name type="scientific">Celeribacter baekdonensis</name>
    <dbReference type="NCBI Taxonomy" id="875171"/>
    <lineage>
        <taxon>Bacteria</taxon>
        <taxon>Pseudomonadati</taxon>
        <taxon>Pseudomonadota</taxon>
        <taxon>Alphaproteobacteria</taxon>
        <taxon>Rhodobacterales</taxon>
        <taxon>Roseobacteraceae</taxon>
        <taxon>Celeribacter</taxon>
    </lineage>
</organism>
<dbReference type="AlphaFoldDB" id="A0A2R4M768"/>
<dbReference type="Gene3D" id="3.30.420.10">
    <property type="entry name" value="Ribonuclease H-like superfamily/Ribonuclease H"/>
    <property type="match status" value="1"/>
</dbReference>
<dbReference type="GO" id="GO:0003676">
    <property type="term" value="F:nucleic acid binding"/>
    <property type="evidence" value="ECO:0007669"/>
    <property type="project" value="InterPro"/>
</dbReference>
<feature type="domain" description="Integrase catalytic" evidence="1">
    <location>
        <begin position="1"/>
        <end position="133"/>
    </location>
</feature>
<proteinExistence type="predicted"/>